<dbReference type="EMBL" id="CP010086">
    <property type="protein sequence ID" value="AJH01013.1"/>
    <property type="molecule type" value="Genomic_DNA"/>
</dbReference>
<dbReference type="Proteomes" id="UP000031866">
    <property type="component" value="Chromosome"/>
</dbReference>
<feature type="domain" description="Transglutaminase-like" evidence="3">
    <location>
        <begin position="222"/>
        <end position="278"/>
    </location>
</feature>
<accession>A0A0B5QSF8</accession>
<evidence type="ECO:0000313" key="7">
    <source>
        <dbReference type="Proteomes" id="UP000190959"/>
    </source>
</evidence>
<dbReference type="EMBL" id="MWMH01000001">
    <property type="protein sequence ID" value="OOP75472.1"/>
    <property type="molecule type" value="Genomic_DNA"/>
</dbReference>
<keyword evidence="1" id="KW-0677">Repeat</keyword>
<evidence type="ECO:0000313" key="5">
    <source>
        <dbReference type="EMBL" id="OOP75472.1"/>
    </source>
</evidence>
<dbReference type="SUPFAM" id="SSF54001">
    <property type="entry name" value="Cysteine proteinases"/>
    <property type="match status" value="1"/>
</dbReference>
<dbReference type="InterPro" id="IPR038765">
    <property type="entry name" value="Papain-like_cys_pep_sf"/>
</dbReference>
<dbReference type="OrthoDB" id="9788327at2"/>
<organism evidence="4 6">
    <name type="scientific">Clostridium beijerinckii</name>
    <name type="common">Clostridium MP</name>
    <dbReference type="NCBI Taxonomy" id="1520"/>
    <lineage>
        <taxon>Bacteria</taxon>
        <taxon>Bacillati</taxon>
        <taxon>Bacillota</taxon>
        <taxon>Clostridia</taxon>
        <taxon>Eubacteriales</taxon>
        <taxon>Clostridiaceae</taxon>
        <taxon>Clostridium</taxon>
    </lineage>
</organism>
<dbReference type="SMART" id="SM00460">
    <property type="entry name" value="TGc"/>
    <property type="match status" value="1"/>
</dbReference>
<protein>
    <submittedName>
        <fullName evidence="4">Cell wall-binding protein</fullName>
    </submittedName>
</protein>
<dbReference type="AlphaFoldDB" id="A0A0B5QSF8"/>
<reference evidence="4" key="2">
    <citation type="submission" date="2016-02" db="EMBL/GenBank/DDBJ databases">
        <title>Genome sequence of Clostridium beijerinckii strain 59B.</title>
        <authorList>
            <person name="Little G.T."/>
            <person name="Minton N.P."/>
        </authorList>
    </citation>
    <scope>NUCLEOTIDE SEQUENCE</scope>
    <source>
        <strain evidence="4">NCIMB 14988</strain>
    </source>
</reference>
<evidence type="ECO:0000313" key="6">
    <source>
        <dbReference type="Proteomes" id="UP000031866"/>
    </source>
</evidence>
<dbReference type="PANTHER" id="PTHR46333:SF2">
    <property type="entry name" value="CYTOKINESIS PROTEIN 3"/>
    <property type="match status" value="1"/>
</dbReference>
<name>A0A0B5QSF8_CLOBE</name>
<evidence type="ECO:0000256" key="2">
    <source>
        <dbReference type="PROSITE-ProRule" id="PRU00591"/>
    </source>
</evidence>
<dbReference type="SUPFAM" id="SSF69360">
    <property type="entry name" value="Cell wall binding repeat"/>
    <property type="match status" value="1"/>
</dbReference>
<evidence type="ECO:0000259" key="3">
    <source>
        <dbReference type="SMART" id="SM00460"/>
    </source>
</evidence>
<proteinExistence type="predicted"/>
<dbReference type="Gene3D" id="2.10.270.10">
    <property type="entry name" value="Cholin Binding"/>
    <property type="match status" value="1"/>
</dbReference>
<sequence>MKSLRLRNIIICTLVAASITALTPIGVSAEWKSNYKGWWYTEGNSYAIGWRKIDGFWYYFYQNGYMAQNTTIDGYYLNSRGVWIDSVNTLIGQEILKNVSIQNPSFYIECPSSGVDINNLENIIKDEISKLKITNSYEMFNVSDYDVTMTSDGSGNIGIQVKCNYKMTAGMEADLDSKVRSIVAQIAPDSMSQPDKERAIHDWIINNTKYDQSLTIYDPYNTLIKHTGVCEGYSLLAQKMFTVAGIKSMVVEGTADGQAHAWNLVYINNKWRHVDCTWDDPVSNYGDVIQYDYYNLTDQEISADHSWDTSVYPNAN</sequence>
<dbReference type="InterPro" id="IPR018337">
    <property type="entry name" value="Cell_wall/Cho-bd_repeat"/>
</dbReference>
<reference evidence="6" key="1">
    <citation type="submission" date="2014-12" db="EMBL/GenBank/DDBJ databases">
        <title>Genome sequence of Clostridium beijerinckii strain 59B.</title>
        <authorList>
            <person name="Little G.T."/>
            <person name="Minton N.P."/>
        </authorList>
    </citation>
    <scope>NUCLEOTIDE SEQUENCE [LARGE SCALE GENOMIC DNA]</scope>
    <source>
        <strain evidence="6">59B</strain>
    </source>
</reference>
<dbReference type="PANTHER" id="PTHR46333">
    <property type="entry name" value="CYTOKINESIS PROTEIN 3"/>
    <property type="match status" value="1"/>
</dbReference>
<dbReference type="RefSeq" id="WP_041899063.1">
    <property type="nucleotide sequence ID" value="NZ_CP010086.2"/>
</dbReference>
<dbReference type="GO" id="GO:0005737">
    <property type="term" value="C:cytoplasm"/>
    <property type="evidence" value="ECO:0007669"/>
    <property type="project" value="TreeGrafter"/>
</dbReference>
<reference evidence="5 7" key="3">
    <citation type="submission" date="2017-02" db="EMBL/GenBank/DDBJ databases">
        <title>Genome sequence of Clostridium beijerinckii Br21.</title>
        <authorList>
            <person name="Fonseca B.C."/>
            <person name="Guazzaroni M.E."/>
            <person name="Riano-Pachon D.M."/>
            <person name="Reginatto V."/>
        </authorList>
    </citation>
    <scope>NUCLEOTIDE SEQUENCE [LARGE SCALE GENOMIC DNA]</scope>
    <source>
        <strain evidence="5 7">Br21</strain>
    </source>
</reference>
<dbReference type="STRING" id="1520.LF65_04476"/>
<dbReference type="Proteomes" id="UP000190959">
    <property type="component" value="Unassembled WGS sequence"/>
</dbReference>
<dbReference type="Gene3D" id="3.10.620.30">
    <property type="match status" value="1"/>
</dbReference>
<gene>
    <name evidence="5" type="ORF">CBEIBR21_04685</name>
    <name evidence="4" type="ORF">LF65_04476</name>
</gene>
<dbReference type="PROSITE" id="PS51170">
    <property type="entry name" value="CW"/>
    <property type="match status" value="1"/>
</dbReference>
<dbReference type="KEGG" id="cbei:LF65_04476"/>
<evidence type="ECO:0000313" key="4">
    <source>
        <dbReference type="EMBL" id="AJH01013.1"/>
    </source>
</evidence>
<dbReference type="Pfam" id="PF01841">
    <property type="entry name" value="Transglut_core"/>
    <property type="match status" value="1"/>
</dbReference>
<feature type="repeat" description="Cell wall-binding" evidence="2">
    <location>
        <begin position="47"/>
        <end position="66"/>
    </location>
</feature>
<dbReference type="InterPro" id="IPR052557">
    <property type="entry name" value="CAP/Cytokinesis_protein"/>
</dbReference>
<evidence type="ECO:0000256" key="1">
    <source>
        <dbReference type="ARBA" id="ARBA00022737"/>
    </source>
</evidence>
<dbReference type="InterPro" id="IPR002931">
    <property type="entry name" value="Transglutaminase-like"/>
</dbReference>